<accession>A0A2H0YSI8</accession>
<dbReference type="Gene3D" id="2.60.40.10">
    <property type="entry name" value="Immunoglobulins"/>
    <property type="match status" value="5"/>
</dbReference>
<sequence length="1130" mass="121279">KATFASNQIYTPTIDDMTVSYYSDSTAPTNPASVSGYTDSSKGTGITTATWGSDTTPYFEWTASDNVGGIGVKGFYVYFGTDNTKDPISDAADPTNLAYVGGTNYYAVAADGTTGSWNALTQSASALTSDIYYLIIRTDDHNNNQASSSGTLFTYQLDILDPTTPTGLSASPAGYSSVDDFDFSWTASSDTGGSAVYQYCYKTDGADTCIPAASTSVAGLTSYQSRGNTFSVRSLDTAGNYSAYTSTTFYYSGPAPTAPASVTGSPVTTAIAPQEDTNSFAFSWTLPGTCLGQACDAADILRYCYTINELPSAENCGTNVSGTTTPSPDGGWTTATQTANRLLPAFSAATQQGLNTIYIVAADIINNIDYDNYTAEEYYFTSNAPGVPASAAATDTSDRATQKYSVVLTWDEPADAGSGVTGYDVYRCESDCASPDPVDDPPANYTNIATVNTLGYLDTGLDTLITYSYFARAAGTGGTQSGNSTVLEIKPEGKFKFAPTLSGQLVATPYIRSALIEWLTLNDQDQYGNTILHPASSFVEYGETTAYGAETGTSELVSEHEVTLTNLTPDTLYHIRAKWTDVDGNTSYSPDFEFTTKGAPSAPTNLVATPTSNTENSFAFSWDAPTDEGVVIAGYRYSVNNLPNEENSSQTTDTTIAAYDAATQQGINTFYVVAYDDTGNINYSNYAVVEFEAHTIPPGTPQAVTIVDSSDRDAKRYSITITWDPPEGYTLDDEVYYTIMRSTDGDTYNEIATITSTGYLDTGLDNTQEYFYQIKAKDKAQATSDLTTAVSKIPEGRYTQPPAITEGPAATPDSFAGTIAWRTERIASSFVDYGLKPDDLSEEQGSADQVASHEVKVLGLQPETTYYYQIKSIDVDENAAYSEVKSFKTLEAPRVLDVTISDVKLYDALVSWTTNKDTTAKIEYGTTTDYGLTFTDTSGSFATTHTVKLTNLTDGATYNLRIGGEDKAGNSIQSDNYTFQTLTFPEVSDVKYVNKSEGQTEVQWQTNVPTTSTVNYYADNISPKTQGNAALTKDHAVLLFGLADATRYTYVVGGVDEFGYEAKSNEFEFTTLEDTTPPEIFGVQSESNTIGSGEGSKIQIVVSWKSNEPTTSQVQFGAGLGATDFTNETD</sequence>
<dbReference type="InterPro" id="IPR013783">
    <property type="entry name" value="Ig-like_fold"/>
</dbReference>
<evidence type="ECO:0008006" key="5">
    <source>
        <dbReference type="Google" id="ProtNLM"/>
    </source>
</evidence>
<feature type="domain" description="Cadherin" evidence="1">
    <location>
        <begin position="697"/>
        <end position="804"/>
    </location>
</feature>
<dbReference type="Pfam" id="PF16656">
    <property type="entry name" value="Pur_ac_phosph_N"/>
    <property type="match status" value="2"/>
</dbReference>
<name>A0A2H0YSI8_9BACT</name>
<evidence type="ECO:0000313" key="4">
    <source>
        <dbReference type="Proteomes" id="UP000228711"/>
    </source>
</evidence>
<dbReference type="SMART" id="SM00060">
    <property type="entry name" value="FN3"/>
    <property type="match status" value="7"/>
</dbReference>
<dbReference type="GO" id="GO:0007156">
    <property type="term" value="P:homophilic cell adhesion via plasma membrane adhesion molecules"/>
    <property type="evidence" value="ECO:0007669"/>
    <property type="project" value="InterPro"/>
</dbReference>
<dbReference type="PANTHER" id="PTHR24099">
    <property type="entry name" value="E3 UBIQUITIN-PROTEIN LIGASE TRIM36-RELATED"/>
    <property type="match status" value="1"/>
</dbReference>
<dbReference type="SUPFAM" id="SSF49265">
    <property type="entry name" value="Fibronectin type III"/>
    <property type="match status" value="4"/>
</dbReference>
<evidence type="ECO:0000259" key="1">
    <source>
        <dbReference type="PROSITE" id="PS50268"/>
    </source>
</evidence>
<reference evidence="4" key="1">
    <citation type="submission" date="2017-09" db="EMBL/GenBank/DDBJ databases">
        <title>Depth-based differentiation of microbial function through sediment-hosted aquifers and enrichment of novel symbionts in the deep terrestrial subsurface.</title>
        <authorList>
            <person name="Probst A.J."/>
            <person name="Ladd B."/>
            <person name="Jarett J.K."/>
            <person name="Geller-Mcgrath D.E."/>
            <person name="Sieber C.M.K."/>
            <person name="Emerson J.B."/>
            <person name="Anantharaman K."/>
            <person name="Thomas B.C."/>
            <person name="Malmstrom R."/>
            <person name="Stieglmeier M."/>
            <person name="Klingl A."/>
            <person name="Woyke T."/>
            <person name="Ryan C.M."/>
            <person name="Banfield J.F."/>
        </authorList>
    </citation>
    <scope>NUCLEOTIDE SEQUENCE [LARGE SCALE GENOMIC DNA]</scope>
</reference>
<gene>
    <name evidence="3" type="ORF">COT25_04190</name>
</gene>
<feature type="domain" description="Fibronectin type-III" evidence="2">
    <location>
        <begin position="387"/>
        <end position="494"/>
    </location>
</feature>
<dbReference type="InterPro" id="IPR050617">
    <property type="entry name" value="E3_ligase_FN3/SPRY"/>
</dbReference>
<feature type="non-terminal residue" evidence="3">
    <location>
        <position position="1130"/>
    </location>
</feature>
<evidence type="ECO:0000259" key="2">
    <source>
        <dbReference type="PROSITE" id="PS50853"/>
    </source>
</evidence>
<protein>
    <recommendedName>
        <fullName evidence="5">Fibronectin type III domain-containing protein</fullName>
    </recommendedName>
</protein>
<dbReference type="EMBL" id="PEXV01000137">
    <property type="protein sequence ID" value="PIS41239.1"/>
    <property type="molecule type" value="Genomic_DNA"/>
</dbReference>
<dbReference type="PANTHER" id="PTHR24099:SF15">
    <property type="entry name" value="E3 UBIQUITIN-PROTEIN LIGASE TRIM9"/>
    <property type="match status" value="1"/>
</dbReference>
<dbReference type="Gene3D" id="2.60.40.380">
    <property type="entry name" value="Purple acid phosphatase-like, N-terminal"/>
    <property type="match status" value="2"/>
</dbReference>
<dbReference type="InterPro" id="IPR003961">
    <property type="entry name" value="FN3_dom"/>
</dbReference>
<dbReference type="CDD" id="cd00063">
    <property type="entry name" value="FN3"/>
    <property type="match status" value="5"/>
</dbReference>
<dbReference type="Proteomes" id="UP000228711">
    <property type="component" value="Unassembled WGS sequence"/>
</dbReference>
<feature type="domain" description="Fibronectin type-III" evidence="2">
    <location>
        <begin position="602"/>
        <end position="698"/>
    </location>
</feature>
<dbReference type="InterPro" id="IPR015914">
    <property type="entry name" value="PAPs_N"/>
</dbReference>
<feature type="domain" description="Fibronectin type-III" evidence="2">
    <location>
        <begin position="700"/>
        <end position="802"/>
    </location>
</feature>
<dbReference type="AlphaFoldDB" id="A0A2H0YSI8"/>
<dbReference type="PROSITE" id="PS50853">
    <property type="entry name" value="FN3"/>
    <property type="match status" value="4"/>
</dbReference>
<dbReference type="GO" id="GO:0005509">
    <property type="term" value="F:calcium ion binding"/>
    <property type="evidence" value="ECO:0007669"/>
    <property type="project" value="InterPro"/>
</dbReference>
<proteinExistence type="predicted"/>
<feature type="non-terminal residue" evidence="3">
    <location>
        <position position="1"/>
    </location>
</feature>
<dbReference type="PROSITE" id="PS50268">
    <property type="entry name" value="CADHERIN_2"/>
    <property type="match status" value="1"/>
</dbReference>
<dbReference type="InterPro" id="IPR002126">
    <property type="entry name" value="Cadherin-like_dom"/>
</dbReference>
<dbReference type="GO" id="GO:0016020">
    <property type="term" value="C:membrane"/>
    <property type="evidence" value="ECO:0007669"/>
    <property type="project" value="InterPro"/>
</dbReference>
<evidence type="ECO:0000313" key="3">
    <source>
        <dbReference type="EMBL" id="PIS41239.1"/>
    </source>
</evidence>
<feature type="domain" description="Fibronectin type-III" evidence="2">
    <location>
        <begin position="894"/>
        <end position="986"/>
    </location>
</feature>
<comment type="caution">
    <text evidence="3">The sequence shown here is derived from an EMBL/GenBank/DDBJ whole genome shotgun (WGS) entry which is preliminary data.</text>
</comment>
<dbReference type="InterPro" id="IPR036116">
    <property type="entry name" value="FN3_sf"/>
</dbReference>
<organism evidence="3 4">
    <name type="scientific">Candidatus Kerfeldbacteria bacterium CG08_land_8_20_14_0_20_42_7</name>
    <dbReference type="NCBI Taxonomy" id="2014245"/>
    <lineage>
        <taxon>Bacteria</taxon>
        <taxon>Candidatus Kerfeldiibacteriota</taxon>
    </lineage>
</organism>
<dbReference type="GO" id="GO:0003993">
    <property type="term" value="F:acid phosphatase activity"/>
    <property type="evidence" value="ECO:0007669"/>
    <property type="project" value="InterPro"/>
</dbReference>